<feature type="compositionally biased region" description="Polar residues" evidence="11">
    <location>
        <begin position="248"/>
        <end position="290"/>
    </location>
</feature>
<keyword evidence="7" id="KW-0238">DNA-binding</keyword>
<dbReference type="PROSITE" id="PS50157">
    <property type="entry name" value="ZINC_FINGER_C2H2_2"/>
    <property type="match status" value="2"/>
</dbReference>
<dbReference type="Gene3D" id="3.30.160.60">
    <property type="entry name" value="Classic Zinc Finger"/>
    <property type="match status" value="2"/>
</dbReference>
<feature type="domain" description="C2H2-type" evidence="12">
    <location>
        <begin position="405"/>
        <end position="432"/>
    </location>
</feature>
<keyword evidence="6" id="KW-0805">Transcription regulation</keyword>
<reference evidence="13" key="1">
    <citation type="submission" date="2021-01" db="EMBL/GenBank/DDBJ databases">
        <authorList>
            <person name="Corre E."/>
            <person name="Pelletier E."/>
            <person name="Niang G."/>
            <person name="Scheremetjew M."/>
            <person name="Finn R."/>
            <person name="Kale V."/>
            <person name="Holt S."/>
            <person name="Cochrane G."/>
            <person name="Meng A."/>
            <person name="Brown T."/>
            <person name="Cohen L."/>
        </authorList>
    </citation>
    <scope>NUCLEOTIDE SEQUENCE</scope>
    <source>
        <strain evidence="13">CCCM811</strain>
    </source>
</reference>
<dbReference type="GO" id="GO:0003677">
    <property type="term" value="F:DNA binding"/>
    <property type="evidence" value="ECO:0007669"/>
    <property type="project" value="UniProtKB-KW"/>
</dbReference>
<feature type="region of interest" description="Disordered" evidence="11">
    <location>
        <begin position="173"/>
        <end position="290"/>
    </location>
</feature>
<proteinExistence type="predicted"/>
<evidence type="ECO:0000313" key="13">
    <source>
        <dbReference type="EMBL" id="CAE0668807.1"/>
    </source>
</evidence>
<evidence type="ECO:0000256" key="3">
    <source>
        <dbReference type="ARBA" id="ARBA00022737"/>
    </source>
</evidence>
<evidence type="ECO:0000256" key="6">
    <source>
        <dbReference type="ARBA" id="ARBA00023015"/>
    </source>
</evidence>
<evidence type="ECO:0000256" key="1">
    <source>
        <dbReference type="ARBA" id="ARBA00004123"/>
    </source>
</evidence>
<dbReference type="InterPro" id="IPR050331">
    <property type="entry name" value="Zinc_finger"/>
</dbReference>
<protein>
    <recommendedName>
        <fullName evidence="12">C2H2-type domain-containing protein</fullName>
    </recommendedName>
</protein>
<dbReference type="PANTHER" id="PTHR16515">
    <property type="entry name" value="PR DOMAIN ZINC FINGER PROTEIN"/>
    <property type="match status" value="1"/>
</dbReference>
<evidence type="ECO:0000259" key="12">
    <source>
        <dbReference type="PROSITE" id="PS50157"/>
    </source>
</evidence>
<dbReference type="AlphaFoldDB" id="A0A7S3Z1J0"/>
<dbReference type="PROSITE" id="PS00028">
    <property type="entry name" value="ZINC_FINGER_C2H2_1"/>
    <property type="match status" value="2"/>
</dbReference>
<keyword evidence="9" id="KW-0539">Nucleus</keyword>
<dbReference type="InterPro" id="IPR013087">
    <property type="entry name" value="Znf_C2H2_type"/>
</dbReference>
<dbReference type="Pfam" id="PF00096">
    <property type="entry name" value="zf-C2H2"/>
    <property type="match status" value="2"/>
</dbReference>
<dbReference type="FunFam" id="3.30.160.60:FF:000646">
    <property type="entry name" value="Myeloid zinc finger 1"/>
    <property type="match status" value="1"/>
</dbReference>
<dbReference type="SMART" id="SM00355">
    <property type="entry name" value="ZnF_C2H2"/>
    <property type="match status" value="2"/>
</dbReference>
<evidence type="ECO:0000256" key="8">
    <source>
        <dbReference type="ARBA" id="ARBA00023163"/>
    </source>
</evidence>
<dbReference type="EMBL" id="HBIV01028558">
    <property type="protein sequence ID" value="CAE0668807.1"/>
    <property type="molecule type" value="Transcribed_RNA"/>
</dbReference>
<evidence type="ECO:0000256" key="9">
    <source>
        <dbReference type="ARBA" id="ARBA00023242"/>
    </source>
</evidence>
<evidence type="ECO:0000256" key="5">
    <source>
        <dbReference type="ARBA" id="ARBA00022833"/>
    </source>
</evidence>
<dbReference type="SUPFAM" id="SSF57667">
    <property type="entry name" value="beta-beta-alpha zinc fingers"/>
    <property type="match status" value="1"/>
</dbReference>
<dbReference type="InterPro" id="IPR036236">
    <property type="entry name" value="Znf_C2H2_sf"/>
</dbReference>
<evidence type="ECO:0000256" key="4">
    <source>
        <dbReference type="ARBA" id="ARBA00022771"/>
    </source>
</evidence>
<evidence type="ECO:0000256" key="7">
    <source>
        <dbReference type="ARBA" id="ARBA00023125"/>
    </source>
</evidence>
<feature type="region of interest" description="Disordered" evidence="11">
    <location>
        <begin position="349"/>
        <end position="368"/>
    </location>
</feature>
<evidence type="ECO:0000256" key="10">
    <source>
        <dbReference type="PROSITE-ProRule" id="PRU00042"/>
    </source>
</evidence>
<feature type="domain" description="C2H2-type" evidence="12">
    <location>
        <begin position="433"/>
        <end position="458"/>
    </location>
</feature>
<dbReference type="GO" id="GO:0008270">
    <property type="term" value="F:zinc ion binding"/>
    <property type="evidence" value="ECO:0007669"/>
    <property type="project" value="UniProtKB-KW"/>
</dbReference>
<name>A0A7S3Z1J0_9EUKA</name>
<keyword evidence="4 10" id="KW-0863">Zinc-finger</keyword>
<sequence length="458" mass="51560">MQHSISTRKMTCENKVCEVKSSEGLVEQQLLCSLKFKRAVLAQKCGVRTVLGVNARLNELSHRFIGIRGVVAFFSRDSIAMGKELFELVESYVDQWRKAQFSGMLNKRSEDNRNPRSLNALPVEELLPDHYRPVKFIRGSESSPSPTLKPKQGTPTHSHSRDVVSVLAPEHAGLNSDTTQHDHHQPSLQQPAREVESNPHQNTTLQRPQYHSHALHSARPQQALRPSVQQVAPFPQRLPQRRGIQRGPLTQTHSKQMRQPQVIPQSYSSGSMHPSHVVSSGSINPHFSQRPMTYMHGQRVATPDYTTSSTHSASIPVPHQGMVGRVFPQSGNPQHPYSHANQIAGAKRKLEPQNSANGQIAAEGHEVEKKIRQDAAELARKTNNLSKGLEFLLFRGSRARGPLRHQCEYCGKSFPKKGNWRAHLRVHTQEKPFACQVCGKKFSQKSNMKRHAKVHDRR</sequence>
<keyword evidence="5" id="KW-0862">Zinc</keyword>
<keyword evidence="3" id="KW-0677">Repeat</keyword>
<gene>
    <name evidence="13" type="ORF">LGLO00237_LOCUS20434</name>
</gene>
<comment type="subcellular location">
    <subcellularLocation>
        <location evidence="1">Nucleus</location>
    </subcellularLocation>
</comment>
<accession>A0A7S3Z1J0</accession>
<keyword evidence="8" id="KW-0804">Transcription</keyword>
<dbReference type="GO" id="GO:0005634">
    <property type="term" value="C:nucleus"/>
    <property type="evidence" value="ECO:0007669"/>
    <property type="project" value="UniProtKB-SubCell"/>
</dbReference>
<keyword evidence="2" id="KW-0479">Metal-binding</keyword>
<dbReference type="GO" id="GO:0010468">
    <property type="term" value="P:regulation of gene expression"/>
    <property type="evidence" value="ECO:0007669"/>
    <property type="project" value="TreeGrafter"/>
</dbReference>
<dbReference type="FunFam" id="3.30.160.60:FF:000065">
    <property type="entry name" value="B-cell CLL/lymphoma 6, member B"/>
    <property type="match status" value="1"/>
</dbReference>
<dbReference type="PANTHER" id="PTHR16515:SF49">
    <property type="entry name" value="GASTRULA ZINC FINGER PROTEIN XLCGF49.1-LIKE-RELATED"/>
    <property type="match status" value="1"/>
</dbReference>
<evidence type="ECO:0000256" key="2">
    <source>
        <dbReference type="ARBA" id="ARBA00022723"/>
    </source>
</evidence>
<feature type="region of interest" description="Disordered" evidence="11">
    <location>
        <begin position="136"/>
        <end position="160"/>
    </location>
</feature>
<feature type="compositionally biased region" description="Polar residues" evidence="11">
    <location>
        <begin position="198"/>
        <end position="209"/>
    </location>
</feature>
<organism evidence="13">
    <name type="scientific">Lotharella globosa</name>
    <dbReference type="NCBI Taxonomy" id="91324"/>
    <lineage>
        <taxon>Eukaryota</taxon>
        <taxon>Sar</taxon>
        <taxon>Rhizaria</taxon>
        <taxon>Cercozoa</taxon>
        <taxon>Chlorarachniophyceae</taxon>
        <taxon>Lotharella</taxon>
    </lineage>
</organism>
<evidence type="ECO:0000256" key="11">
    <source>
        <dbReference type="SAM" id="MobiDB-lite"/>
    </source>
</evidence>